<dbReference type="Gene3D" id="3.40.50.360">
    <property type="match status" value="1"/>
</dbReference>
<dbReference type="Pfam" id="PF03358">
    <property type="entry name" value="FMN_red"/>
    <property type="match status" value="1"/>
</dbReference>
<evidence type="ECO:0000313" key="4">
    <source>
        <dbReference type="EMBL" id="XBS70152.1"/>
    </source>
</evidence>
<dbReference type="InterPro" id="IPR050712">
    <property type="entry name" value="NAD(P)H-dep_reductase"/>
</dbReference>
<dbReference type="InterPro" id="IPR029039">
    <property type="entry name" value="Flavoprotein-like_sf"/>
</dbReference>
<dbReference type="AlphaFoldDB" id="A0AAU7QBW4"/>
<sequence length="182" mass="19682">MTKSLRFFGLAGSLRKASYSGIVLNALAEMLPAGSQLSRGDIGELPFYNLDLERGHLPQSVIQLRQRAVDSDAVIISSPEYNHGIPGVLKNALDWLSRPAFKSVMVNKPVFFVTLSEGGLGGVRAQLQLRETLASMLCVLPPLPEITMANIGAKVTDGALTDTATLAFTQRILDEFLTIVLK</sequence>
<gene>
    <name evidence="4" type="ORF">ABK905_02340</name>
</gene>
<dbReference type="EMBL" id="CP157947">
    <property type="protein sequence ID" value="XBS70152.1"/>
    <property type="molecule type" value="Genomic_DNA"/>
</dbReference>
<feature type="domain" description="NADPH-dependent FMN reductase-like" evidence="3">
    <location>
        <begin position="6"/>
        <end position="142"/>
    </location>
</feature>
<keyword evidence="2" id="KW-0285">Flavoprotein</keyword>
<dbReference type="GO" id="GO:0005829">
    <property type="term" value="C:cytosol"/>
    <property type="evidence" value="ECO:0007669"/>
    <property type="project" value="TreeGrafter"/>
</dbReference>
<protein>
    <submittedName>
        <fullName evidence="4">NADPH-dependent FMN reductase</fullName>
        <ecNumber evidence="4">1.-.-.-</ecNumber>
    </submittedName>
</protein>
<keyword evidence="4" id="KW-0560">Oxidoreductase</keyword>
<reference evidence="4" key="1">
    <citation type="submission" date="2024-06" db="EMBL/GenBank/DDBJ databases">
        <authorList>
            <person name="Coelho C."/>
            <person name="Bento M."/>
            <person name="Garcia E."/>
            <person name="Camelo A."/>
            <person name="Brandao I."/>
            <person name="Espirito Santo C."/>
            <person name="Trovao J."/>
            <person name="Verissimo A."/>
            <person name="Costa J."/>
            <person name="Tiago I."/>
        </authorList>
    </citation>
    <scope>NUCLEOTIDE SEQUENCE</scope>
    <source>
        <strain evidence="4">KWT182</strain>
    </source>
</reference>
<keyword evidence="2" id="KW-0288">FMN</keyword>
<dbReference type="GO" id="GO:0016491">
    <property type="term" value="F:oxidoreductase activity"/>
    <property type="evidence" value="ECO:0007669"/>
    <property type="project" value="UniProtKB-KW"/>
</dbReference>
<evidence type="ECO:0000256" key="2">
    <source>
        <dbReference type="ARBA" id="ARBA00022643"/>
    </source>
</evidence>
<organism evidence="4">
    <name type="scientific">Acerihabitans sp. KWT182</name>
    <dbReference type="NCBI Taxonomy" id="3157919"/>
    <lineage>
        <taxon>Bacteria</taxon>
        <taxon>Pseudomonadati</taxon>
        <taxon>Pseudomonadota</taxon>
        <taxon>Gammaproteobacteria</taxon>
        <taxon>Enterobacterales</taxon>
        <taxon>Pectobacteriaceae</taxon>
        <taxon>Acerihabitans</taxon>
    </lineage>
</organism>
<name>A0AAU7QBW4_9GAMM</name>
<dbReference type="EC" id="1.-.-.-" evidence="4"/>
<dbReference type="SUPFAM" id="SSF52218">
    <property type="entry name" value="Flavoproteins"/>
    <property type="match status" value="1"/>
</dbReference>
<dbReference type="PANTHER" id="PTHR30543:SF21">
    <property type="entry name" value="NAD(P)H-DEPENDENT FMN REDUCTASE LOT6"/>
    <property type="match status" value="1"/>
</dbReference>
<dbReference type="PANTHER" id="PTHR30543">
    <property type="entry name" value="CHROMATE REDUCTASE"/>
    <property type="match status" value="1"/>
</dbReference>
<evidence type="ECO:0000256" key="1">
    <source>
        <dbReference type="ARBA" id="ARBA00001917"/>
    </source>
</evidence>
<dbReference type="InterPro" id="IPR005025">
    <property type="entry name" value="FMN_Rdtase-like_dom"/>
</dbReference>
<accession>A0AAU7QBW4</accession>
<comment type="cofactor">
    <cofactor evidence="1">
        <name>FMN</name>
        <dbReference type="ChEBI" id="CHEBI:58210"/>
    </cofactor>
</comment>
<proteinExistence type="predicted"/>
<dbReference type="GO" id="GO:0010181">
    <property type="term" value="F:FMN binding"/>
    <property type="evidence" value="ECO:0007669"/>
    <property type="project" value="TreeGrafter"/>
</dbReference>
<evidence type="ECO:0000259" key="3">
    <source>
        <dbReference type="Pfam" id="PF03358"/>
    </source>
</evidence>